<evidence type="ECO:0000313" key="4">
    <source>
        <dbReference type="Proteomes" id="UP000093928"/>
    </source>
</evidence>
<dbReference type="InterPro" id="IPR023198">
    <property type="entry name" value="PGP-like_dom2"/>
</dbReference>
<proteinExistence type="inferred from homology"/>
<dbReference type="CDD" id="cd02588">
    <property type="entry name" value="HAD_L2-DEX"/>
    <property type="match status" value="1"/>
</dbReference>
<evidence type="ECO:0000256" key="1">
    <source>
        <dbReference type="ARBA" id="ARBA00008106"/>
    </source>
</evidence>
<dbReference type="EMBL" id="LZLS01000156">
    <property type="protein sequence ID" value="OBK24352.1"/>
    <property type="molecule type" value="Genomic_DNA"/>
</dbReference>
<dbReference type="SUPFAM" id="SSF56784">
    <property type="entry name" value="HAD-like"/>
    <property type="match status" value="1"/>
</dbReference>
<sequence>MTSSGREAPSVLVFDVNETLIDIQALAPLFEELFGDSRALREWFNQLVLYSMAVSQTDYYVDFTTLGQGVVRMLADVYRVEVTDEDVSRIIAQMRNMPAHPDAVEALTHLRDNGFRLATLTNSPPPSDGPTPLESAGLAELFECQLSVDACRTFKPAPAVYHYACRELGVTPADCMMVASHVWDLLGAHRVGLGSALVTRPGNAPLPADGLPQPDLVVGDLNELARLLAKGTAEDRPRRE</sequence>
<dbReference type="GO" id="GO:0019120">
    <property type="term" value="F:hydrolase activity, acting on acid halide bonds, in C-halide compounds"/>
    <property type="evidence" value="ECO:0007669"/>
    <property type="project" value="InterPro"/>
</dbReference>
<dbReference type="InterPro" id="IPR006328">
    <property type="entry name" value="2-HAD"/>
</dbReference>
<accession>A0A1A3NVI8</accession>
<evidence type="ECO:0000256" key="2">
    <source>
        <dbReference type="ARBA" id="ARBA00022801"/>
    </source>
</evidence>
<dbReference type="AlphaFoldDB" id="A0A1A3NVI8"/>
<organism evidence="3 4">
    <name type="scientific">Mycobacterium asiaticum</name>
    <dbReference type="NCBI Taxonomy" id="1790"/>
    <lineage>
        <taxon>Bacteria</taxon>
        <taxon>Bacillati</taxon>
        <taxon>Actinomycetota</taxon>
        <taxon>Actinomycetes</taxon>
        <taxon>Mycobacteriales</taxon>
        <taxon>Mycobacteriaceae</taxon>
        <taxon>Mycobacterium</taxon>
    </lineage>
</organism>
<dbReference type="Proteomes" id="UP000093928">
    <property type="component" value="Unassembled WGS sequence"/>
</dbReference>
<dbReference type="InterPro" id="IPR036412">
    <property type="entry name" value="HAD-like_sf"/>
</dbReference>
<dbReference type="PRINTS" id="PR00413">
    <property type="entry name" value="HADHALOGNASE"/>
</dbReference>
<dbReference type="InterPro" id="IPR023214">
    <property type="entry name" value="HAD_sf"/>
</dbReference>
<dbReference type="NCBIfam" id="TIGR01493">
    <property type="entry name" value="HAD-SF-IA-v2"/>
    <property type="match status" value="1"/>
</dbReference>
<gene>
    <name evidence="3" type="ORF">A5634_03180</name>
</gene>
<dbReference type="NCBIfam" id="TIGR01428">
    <property type="entry name" value="HAD_type_II"/>
    <property type="match status" value="1"/>
</dbReference>
<reference evidence="3 4" key="1">
    <citation type="submission" date="2016-06" db="EMBL/GenBank/DDBJ databases">
        <authorList>
            <person name="Kjaerup R.B."/>
            <person name="Dalgaard T.S."/>
            <person name="Juul-Madsen H.R."/>
        </authorList>
    </citation>
    <scope>NUCLEOTIDE SEQUENCE [LARGE SCALE GENOMIC DNA]</scope>
    <source>
        <strain evidence="3 4">1165133.8</strain>
    </source>
</reference>
<dbReference type="PANTHER" id="PTHR43316:SF3">
    <property type="entry name" value="HALOACID DEHALOGENASE, TYPE II (AFU_ORTHOLOGUE AFUA_2G07750)-RELATED"/>
    <property type="match status" value="1"/>
</dbReference>
<comment type="similarity">
    <text evidence="1">Belongs to the HAD-like hydrolase superfamily. S-2-haloalkanoic acid dehalogenase family.</text>
</comment>
<dbReference type="Gene3D" id="1.10.150.240">
    <property type="entry name" value="Putative phosphatase, domain 2"/>
    <property type="match status" value="1"/>
</dbReference>
<dbReference type="SFLD" id="SFLDS00003">
    <property type="entry name" value="Haloacid_Dehalogenase"/>
    <property type="match status" value="1"/>
</dbReference>
<dbReference type="PANTHER" id="PTHR43316">
    <property type="entry name" value="HYDROLASE, HALOACID DELAHOGENASE-RELATED"/>
    <property type="match status" value="1"/>
</dbReference>
<keyword evidence="2" id="KW-0378">Hydrolase</keyword>
<dbReference type="Pfam" id="PF00702">
    <property type="entry name" value="Hydrolase"/>
    <property type="match status" value="1"/>
</dbReference>
<dbReference type="InterPro" id="IPR006439">
    <property type="entry name" value="HAD-SF_hydro_IA"/>
</dbReference>
<dbReference type="SFLD" id="SFLDG01129">
    <property type="entry name" value="C1.5:_HAD__Beta-PGM__Phosphata"/>
    <property type="match status" value="1"/>
</dbReference>
<dbReference type="RefSeq" id="WP_065145122.1">
    <property type="nucleotide sequence ID" value="NZ_LZLS01000156.1"/>
</dbReference>
<protein>
    <submittedName>
        <fullName evidence="3">Haloacid dehalogenase, type II</fullName>
    </submittedName>
</protein>
<dbReference type="OrthoDB" id="3774052at2"/>
<name>A0A1A3NVI8_MYCAS</name>
<evidence type="ECO:0000313" key="3">
    <source>
        <dbReference type="EMBL" id="OBK24352.1"/>
    </source>
</evidence>
<dbReference type="InterPro" id="IPR051540">
    <property type="entry name" value="S-2-haloacid_dehalogenase"/>
</dbReference>
<dbReference type="Gene3D" id="3.40.50.1000">
    <property type="entry name" value="HAD superfamily/HAD-like"/>
    <property type="match status" value="1"/>
</dbReference>
<comment type="caution">
    <text evidence="3">The sequence shown here is derived from an EMBL/GenBank/DDBJ whole genome shotgun (WGS) entry which is preliminary data.</text>
</comment>